<dbReference type="Pfam" id="PF13976">
    <property type="entry name" value="gag_pre-integrs"/>
    <property type="match status" value="1"/>
</dbReference>
<dbReference type="InterPro" id="IPR025724">
    <property type="entry name" value="GAG-pre-integrase_dom"/>
</dbReference>
<evidence type="ECO:0000313" key="3">
    <source>
        <dbReference type="Proteomes" id="UP001152484"/>
    </source>
</evidence>
<reference evidence="2" key="1">
    <citation type="submission" date="2022-07" db="EMBL/GenBank/DDBJ databases">
        <authorList>
            <person name="Macas J."/>
            <person name="Novak P."/>
            <person name="Neumann P."/>
        </authorList>
    </citation>
    <scope>NUCLEOTIDE SEQUENCE</scope>
</reference>
<sequence length="102" mass="11294">MKDNQTGATLLHASNKDRTPFTVSTPSLALFTSTVPGPVWHKRLGHCGDSILSTLQHTHSIFSTRNFHHLCTSCRLGKSHRLPFQDVLHTSTAPLQLIHSDV</sequence>
<accession>A0A9P0ZZV3</accession>
<dbReference type="OrthoDB" id="1743371at2759"/>
<evidence type="ECO:0000259" key="1">
    <source>
        <dbReference type="Pfam" id="PF13976"/>
    </source>
</evidence>
<dbReference type="AlphaFoldDB" id="A0A9P0ZZV3"/>
<keyword evidence="3" id="KW-1185">Reference proteome</keyword>
<protein>
    <recommendedName>
        <fullName evidence="1">GAG-pre-integrase domain-containing protein</fullName>
    </recommendedName>
</protein>
<evidence type="ECO:0000313" key="2">
    <source>
        <dbReference type="EMBL" id="CAH9119048.1"/>
    </source>
</evidence>
<name>A0A9P0ZZV3_CUSEU</name>
<proteinExistence type="predicted"/>
<gene>
    <name evidence="2" type="ORF">CEURO_LOCUS22183</name>
</gene>
<organism evidence="2 3">
    <name type="scientific">Cuscuta europaea</name>
    <name type="common">European dodder</name>
    <dbReference type="NCBI Taxonomy" id="41803"/>
    <lineage>
        <taxon>Eukaryota</taxon>
        <taxon>Viridiplantae</taxon>
        <taxon>Streptophyta</taxon>
        <taxon>Embryophyta</taxon>
        <taxon>Tracheophyta</taxon>
        <taxon>Spermatophyta</taxon>
        <taxon>Magnoliopsida</taxon>
        <taxon>eudicotyledons</taxon>
        <taxon>Gunneridae</taxon>
        <taxon>Pentapetalae</taxon>
        <taxon>asterids</taxon>
        <taxon>lamiids</taxon>
        <taxon>Solanales</taxon>
        <taxon>Convolvulaceae</taxon>
        <taxon>Cuscuteae</taxon>
        <taxon>Cuscuta</taxon>
        <taxon>Cuscuta subgen. Cuscuta</taxon>
    </lineage>
</organism>
<feature type="domain" description="GAG-pre-integrase" evidence="1">
    <location>
        <begin position="22"/>
        <end position="79"/>
    </location>
</feature>
<comment type="caution">
    <text evidence="2">The sequence shown here is derived from an EMBL/GenBank/DDBJ whole genome shotgun (WGS) entry which is preliminary data.</text>
</comment>
<dbReference type="Proteomes" id="UP001152484">
    <property type="component" value="Unassembled WGS sequence"/>
</dbReference>
<dbReference type="EMBL" id="CAMAPE010000077">
    <property type="protein sequence ID" value="CAH9119048.1"/>
    <property type="molecule type" value="Genomic_DNA"/>
</dbReference>